<dbReference type="PANTHER" id="PTHR43877:SF1">
    <property type="entry name" value="ACETYLTRANSFERASE"/>
    <property type="match status" value="1"/>
</dbReference>
<dbReference type="InterPro" id="IPR016181">
    <property type="entry name" value="Acyl_CoA_acyltransferase"/>
</dbReference>
<keyword evidence="5" id="KW-1185">Reference proteome</keyword>
<proteinExistence type="predicted"/>
<dbReference type="Proteomes" id="UP000533637">
    <property type="component" value="Unassembled WGS sequence"/>
</dbReference>
<dbReference type="InterPro" id="IPR000182">
    <property type="entry name" value="GNAT_dom"/>
</dbReference>
<dbReference type="PANTHER" id="PTHR43877">
    <property type="entry name" value="AMINOALKYLPHOSPHONATE N-ACETYLTRANSFERASE-RELATED-RELATED"/>
    <property type="match status" value="1"/>
</dbReference>
<evidence type="ECO:0000259" key="3">
    <source>
        <dbReference type="PROSITE" id="PS51186"/>
    </source>
</evidence>
<dbReference type="PROSITE" id="PS51186">
    <property type="entry name" value="GNAT"/>
    <property type="match status" value="1"/>
</dbReference>
<dbReference type="CDD" id="cd04301">
    <property type="entry name" value="NAT_SF"/>
    <property type="match status" value="1"/>
</dbReference>
<evidence type="ECO:0000256" key="1">
    <source>
        <dbReference type="ARBA" id="ARBA00022679"/>
    </source>
</evidence>
<keyword evidence="1" id="KW-0808">Transferase</keyword>
<protein>
    <submittedName>
        <fullName evidence="4">Ribosomal protein S18 acetylase RimI-like enzyme</fullName>
    </submittedName>
</protein>
<evidence type="ECO:0000313" key="4">
    <source>
        <dbReference type="EMBL" id="MBB4622158.1"/>
    </source>
</evidence>
<name>A0ABR6KKX2_9BACT</name>
<comment type="caution">
    <text evidence="4">The sequence shown here is derived from an EMBL/GenBank/DDBJ whole genome shotgun (WGS) entry which is preliminary data.</text>
</comment>
<feature type="domain" description="N-acetyltransferase" evidence="3">
    <location>
        <begin position="4"/>
        <end position="143"/>
    </location>
</feature>
<sequence length="143" mass="16033">MEIKIIKQITDEVIEGLQNILPQLSPSSVFILDKKHLENVIKSDSITLFIAEDENKVLGTLTLAIYPTPLTRKAWIEDVVTDNAARGKGIGKLLIEAAMEHAQKLGIEKVDLTSSNDRIAAHGLYKKTGFEKRDTSVFRRYIK</sequence>
<reference evidence="4 5" key="1">
    <citation type="submission" date="2020-08" db="EMBL/GenBank/DDBJ databases">
        <title>Genomic Encyclopedia of Type Strains, Phase IV (KMG-IV): sequencing the most valuable type-strain genomes for metagenomic binning, comparative biology and taxonomic classification.</title>
        <authorList>
            <person name="Goeker M."/>
        </authorList>
    </citation>
    <scope>NUCLEOTIDE SEQUENCE [LARGE SCALE GENOMIC DNA]</scope>
    <source>
        <strain evidence="4 5">DSM 102983</strain>
    </source>
</reference>
<dbReference type="RefSeq" id="WP_122353119.1">
    <property type="nucleotide sequence ID" value="NZ_BMPB01000001.1"/>
</dbReference>
<accession>A0ABR6KKX2</accession>
<dbReference type="EMBL" id="JACHOC010000003">
    <property type="protein sequence ID" value="MBB4622158.1"/>
    <property type="molecule type" value="Genomic_DNA"/>
</dbReference>
<keyword evidence="2" id="KW-0012">Acyltransferase</keyword>
<gene>
    <name evidence="4" type="ORF">GGQ57_002055</name>
</gene>
<organism evidence="4 5">
    <name type="scientific">Parabacteroides faecis</name>
    <dbReference type="NCBI Taxonomy" id="1217282"/>
    <lineage>
        <taxon>Bacteria</taxon>
        <taxon>Pseudomonadati</taxon>
        <taxon>Bacteroidota</taxon>
        <taxon>Bacteroidia</taxon>
        <taxon>Bacteroidales</taxon>
        <taxon>Tannerellaceae</taxon>
        <taxon>Parabacteroides</taxon>
    </lineage>
</organism>
<dbReference type="InterPro" id="IPR050832">
    <property type="entry name" value="Bact_Acetyltransf"/>
</dbReference>
<evidence type="ECO:0000313" key="5">
    <source>
        <dbReference type="Proteomes" id="UP000533637"/>
    </source>
</evidence>
<dbReference type="SUPFAM" id="SSF55729">
    <property type="entry name" value="Acyl-CoA N-acyltransferases (Nat)"/>
    <property type="match status" value="1"/>
</dbReference>
<dbReference type="Gene3D" id="3.40.630.30">
    <property type="match status" value="1"/>
</dbReference>
<dbReference type="Pfam" id="PF00583">
    <property type="entry name" value="Acetyltransf_1"/>
    <property type="match status" value="1"/>
</dbReference>
<evidence type="ECO:0000256" key="2">
    <source>
        <dbReference type="ARBA" id="ARBA00023315"/>
    </source>
</evidence>